<dbReference type="PANTHER" id="PTHR15127:SF32">
    <property type="entry name" value="HEAVYWEIGHT, ISOFORM A"/>
    <property type="match status" value="1"/>
</dbReference>
<dbReference type="PANTHER" id="PTHR15127">
    <property type="entry name" value="HEAVYWEIGHT, ISOFORM A"/>
    <property type="match status" value="1"/>
</dbReference>
<dbReference type="Pfam" id="PF16403">
    <property type="entry name" value="Bact_surface_Ig-like"/>
    <property type="match status" value="6"/>
</dbReference>
<dbReference type="SMART" id="SM00635">
    <property type="entry name" value="BID_2"/>
    <property type="match status" value="1"/>
</dbReference>
<organism evidence="4 5">
    <name type="scientific">Exiguobacterium antarcticum</name>
    <dbReference type="NCBI Taxonomy" id="132920"/>
    <lineage>
        <taxon>Bacteria</taxon>
        <taxon>Bacillati</taxon>
        <taxon>Bacillota</taxon>
        <taxon>Bacilli</taxon>
        <taxon>Bacillales</taxon>
        <taxon>Bacillales Family XII. Incertae Sedis</taxon>
        <taxon>Exiguobacterium</taxon>
    </lineage>
</organism>
<keyword evidence="1" id="KW-0727">SH2 domain</keyword>
<keyword evidence="5" id="KW-1185">Reference proteome</keyword>
<dbReference type="SUPFAM" id="SSF49373">
    <property type="entry name" value="Invasin/intimin cell-adhesion fragments"/>
    <property type="match status" value="1"/>
</dbReference>
<feature type="signal peptide" evidence="2">
    <location>
        <begin position="1"/>
        <end position="27"/>
    </location>
</feature>
<dbReference type="InterPro" id="IPR051846">
    <property type="entry name" value="SH2_domain_adapters"/>
</dbReference>
<dbReference type="Gene3D" id="2.60.40.1080">
    <property type="match status" value="1"/>
</dbReference>
<proteinExistence type="predicted"/>
<dbReference type="Gene3D" id="2.60.40.10">
    <property type="entry name" value="Immunoglobulins"/>
    <property type="match status" value="6"/>
</dbReference>
<dbReference type="InterPro" id="IPR013783">
    <property type="entry name" value="Ig-like_fold"/>
</dbReference>
<dbReference type="RefSeq" id="WP_282357422.1">
    <property type="nucleotide sequence ID" value="NZ_JASBQV010000039.1"/>
</dbReference>
<evidence type="ECO:0000256" key="2">
    <source>
        <dbReference type="SAM" id="SignalP"/>
    </source>
</evidence>
<keyword evidence="2" id="KW-0732">Signal</keyword>
<name>A0ABT6R624_9BACL</name>
<comment type="caution">
    <text evidence="4">The sequence shown here is derived from an EMBL/GenBank/DDBJ whole genome shotgun (WGS) entry which is preliminary data.</text>
</comment>
<protein>
    <submittedName>
        <fullName evidence="4">DUF5011 domain-containing protein</fullName>
    </submittedName>
</protein>
<dbReference type="Pfam" id="PF02368">
    <property type="entry name" value="Big_2"/>
    <property type="match status" value="1"/>
</dbReference>
<evidence type="ECO:0000313" key="4">
    <source>
        <dbReference type="EMBL" id="MDI3236409.1"/>
    </source>
</evidence>
<sequence length="672" mass="71418">MKVNIKNYFITTCLLAICSSVPTTAFAASDTVKPSISGTTNKTVYLGASFNALSGVTAKDNVDGNITKKIKVSGSVNIKKTGTYKLTYAVSDKAKNKRIITRAITVKKDTVRPSISGATNKTVYIGSSFNALTGVTAKDNADGIITKNIKVSGTVNIKKTGTYKLIYTVLDKAKNKTTVTRTITVKKDTAKPSIAGVANKKIYINSSFNTLTGVTAKDNVDGNITKNIKVSGTVNTKKSGIYKLTYTVSDKAKNKTVVTRTITIIDNIKPIISGVTDVQINLGDKFNALAGISASDNNDGDLTPAIRVVGSVNVNKAGTYPLTYSITDQSGNLTSIKRKVTVIDKVNPIFSGIKDIQINFGQDFNPLTGISASDNSDGDLTSAIQVSGSVDVNKAGTYPLTYSVTDQSGNTVSASRTVIVIDNVKPVISGATDVVAGLNTTFNPLEGVSVSDNNDGDLTAEMKTTGSVDTSVEGNYFVTYSVSDKAGNTMEIKRKVTVQKISVSTIEIVNLSTMKTGKTQQLTATIYPSDATNQKVTWTSSNESIATVDENGLLKTLSEGTVTISAAADGVNTSKTLTVSDQPNVSMNAYGSVIINSLIKGLSINLYNAEPSEQVFIEKIEIYENGSLFTSYTPEALQNSGIDTVINPYSNWGISINFRFGIWQNQTKVIVV</sequence>
<dbReference type="InterPro" id="IPR008964">
    <property type="entry name" value="Invasin/intimin_cell_adhesion"/>
</dbReference>
<accession>A0ABT6R624</accession>
<gene>
    <name evidence="4" type="ORF">QK289_15445</name>
</gene>
<feature type="domain" description="BIG2" evidence="3">
    <location>
        <begin position="502"/>
        <end position="578"/>
    </location>
</feature>
<evidence type="ECO:0000313" key="5">
    <source>
        <dbReference type="Proteomes" id="UP001243286"/>
    </source>
</evidence>
<dbReference type="Proteomes" id="UP001243286">
    <property type="component" value="Unassembled WGS sequence"/>
</dbReference>
<dbReference type="EMBL" id="JASBQV010000039">
    <property type="protein sequence ID" value="MDI3236409.1"/>
    <property type="molecule type" value="Genomic_DNA"/>
</dbReference>
<evidence type="ECO:0000259" key="3">
    <source>
        <dbReference type="SMART" id="SM00635"/>
    </source>
</evidence>
<feature type="chain" id="PRO_5045840993" evidence="2">
    <location>
        <begin position="28"/>
        <end position="672"/>
    </location>
</feature>
<reference evidence="4 5" key="1">
    <citation type="submission" date="2023-04" db="EMBL/GenBank/DDBJ databases">
        <title>Antarctic isolates genomes.</title>
        <authorList>
            <person name="Dimov S.G."/>
        </authorList>
    </citation>
    <scope>NUCLEOTIDE SEQUENCE [LARGE SCALE GENOMIC DNA]</scope>
    <source>
        <strain evidence="4 5">AL19</strain>
    </source>
</reference>
<dbReference type="InterPro" id="IPR032179">
    <property type="entry name" value="Cry22Aa_Ig-like"/>
</dbReference>
<evidence type="ECO:0000256" key="1">
    <source>
        <dbReference type="ARBA" id="ARBA00022999"/>
    </source>
</evidence>
<dbReference type="InterPro" id="IPR003343">
    <property type="entry name" value="Big_2"/>
</dbReference>